<dbReference type="RefSeq" id="WP_180284207.1">
    <property type="nucleotide sequence ID" value="NZ_JABFDB010000018.1"/>
</dbReference>
<dbReference type="EMBL" id="JABFDB010000018">
    <property type="protein sequence ID" value="NYZ22428.1"/>
    <property type="molecule type" value="Genomic_DNA"/>
</dbReference>
<accession>A0ABX2TH53</accession>
<evidence type="ECO:0000313" key="2">
    <source>
        <dbReference type="Proteomes" id="UP000584642"/>
    </source>
</evidence>
<sequence length="114" mass="12436">MIFETRQLVFSNTALRNAFAWYQTVPNQTELPHGIITSVVPRAGGGVTVFVQQSGASKMRDVTFLASKTLAVLLYFCRKQRIPIPRDAGKDIAAADDSIILTIDNRIKTAGPTG</sequence>
<dbReference type="Proteomes" id="UP000584642">
    <property type="component" value="Unassembled WGS sequence"/>
</dbReference>
<evidence type="ECO:0000313" key="1">
    <source>
        <dbReference type="EMBL" id="NYZ22428.1"/>
    </source>
</evidence>
<comment type="caution">
    <text evidence="1">The sequence shown here is derived from an EMBL/GenBank/DDBJ whole genome shotgun (WGS) entry which is preliminary data.</text>
</comment>
<keyword evidence="2" id="KW-1185">Reference proteome</keyword>
<name>A0ABX2TH53_9PROT</name>
<reference evidence="1 2" key="1">
    <citation type="submission" date="2020-05" db="EMBL/GenBank/DDBJ databases">
        <title>Azospirillum oleiclasticum sp. nov, a nitrogen-fixing and heavy crude oil-emulsifying bacterium isolated from the crude oil of Yumen Oilfield.</title>
        <authorList>
            <person name="Wu D."/>
            <person name="Cai M."/>
            <person name="Zhang X."/>
        </authorList>
    </citation>
    <scope>NUCLEOTIDE SEQUENCE [LARGE SCALE GENOMIC DNA]</scope>
    <source>
        <strain evidence="1 2">ROY-1-1-2</strain>
    </source>
</reference>
<organism evidence="1 2">
    <name type="scientific">Azospirillum oleiclasticum</name>
    <dbReference type="NCBI Taxonomy" id="2735135"/>
    <lineage>
        <taxon>Bacteria</taxon>
        <taxon>Pseudomonadati</taxon>
        <taxon>Pseudomonadota</taxon>
        <taxon>Alphaproteobacteria</taxon>
        <taxon>Rhodospirillales</taxon>
        <taxon>Azospirillaceae</taxon>
        <taxon>Azospirillum</taxon>
    </lineage>
</organism>
<protein>
    <submittedName>
        <fullName evidence="1">Uncharacterized protein</fullName>
    </submittedName>
</protein>
<gene>
    <name evidence="1" type="ORF">HND93_22190</name>
</gene>
<proteinExistence type="predicted"/>